<protein>
    <submittedName>
        <fullName evidence="2">CBO0543 family protein</fullName>
    </submittedName>
</protein>
<proteinExistence type="predicted"/>
<feature type="transmembrane region" description="Helical" evidence="1">
    <location>
        <begin position="35"/>
        <end position="58"/>
    </location>
</feature>
<feature type="transmembrane region" description="Helical" evidence="1">
    <location>
        <begin position="127"/>
        <end position="147"/>
    </location>
</feature>
<dbReference type="EMBL" id="JBHMAF010000073">
    <property type="protein sequence ID" value="MFB9759516.1"/>
    <property type="molecule type" value="Genomic_DNA"/>
</dbReference>
<evidence type="ECO:0000256" key="1">
    <source>
        <dbReference type="SAM" id="Phobius"/>
    </source>
</evidence>
<feature type="transmembrane region" description="Helical" evidence="1">
    <location>
        <begin position="64"/>
        <end position="86"/>
    </location>
</feature>
<accession>A0ABV5WH96</accession>
<feature type="transmembrane region" description="Helical" evidence="1">
    <location>
        <begin position="6"/>
        <end position="23"/>
    </location>
</feature>
<dbReference type="Proteomes" id="UP001589609">
    <property type="component" value="Unassembled WGS sequence"/>
</dbReference>
<evidence type="ECO:0000313" key="2">
    <source>
        <dbReference type="EMBL" id="MFB9759516.1"/>
    </source>
</evidence>
<comment type="caution">
    <text evidence="2">The sequence shown here is derived from an EMBL/GenBank/DDBJ whole genome shotgun (WGS) entry which is preliminary data.</text>
</comment>
<sequence length="159" mass="19271">MAIETKIEIVSWVITIVLLYIFVPKHKYREAHVSFLFMQALTWVFGAVVVELHLIAYPVRFFHYAFRSSFTFEYFIFPAVSVLFNVHFPKEGTYLKKTLYTLVFPSILTISEVLLEKYTDNIKYIKWNWFWSWLTLLLTLYASYKYYQWFFAIRKTDLH</sequence>
<name>A0ABV5WH96_9BACI</name>
<reference evidence="2 3" key="1">
    <citation type="submission" date="2024-09" db="EMBL/GenBank/DDBJ databases">
        <authorList>
            <person name="Sun Q."/>
            <person name="Mori K."/>
        </authorList>
    </citation>
    <scope>NUCLEOTIDE SEQUENCE [LARGE SCALE GENOMIC DNA]</scope>
    <source>
        <strain evidence="2 3">JCM 11201</strain>
    </source>
</reference>
<organism evidence="2 3">
    <name type="scientific">Ectobacillus funiculus</name>
    <dbReference type="NCBI Taxonomy" id="137993"/>
    <lineage>
        <taxon>Bacteria</taxon>
        <taxon>Bacillati</taxon>
        <taxon>Bacillota</taxon>
        <taxon>Bacilli</taxon>
        <taxon>Bacillales</taxon>
        <taxon>Bacillaceae</taxon>
        <taxon>Ectobacillus</taxon>
    </lineage>
</organism>
<dbReference type="InterPro" id="IPR048147">
    <property type="entry name" value="CBO0543-like"/>
</dbReference>
<dbReference type="RefSeq" id="WP_379949827.1">
    <property type="nucleotide sequence ID" value="NZ_JBHMAF010000073.1"/>
</dbReference>
<keyword evidence="1" id="KW-0472">Membrane</keyword>
<dbReference type="NCBIfam" id="NF041644">
    <property type="entry name" value="CBO0543_fam"/>
    <property type="match status" value="1"/>
</dbReference>
<keyword evidence="3" id="KW-1185">Reference proteome</keyword>
<evidence type="ECO:0000313" key="3">
    <source>
        <dbReference type="Proteomes" id="UP001589609"/>
    </source>
</evidence>
<gene>
    <name evidence="2" type="ORF">ACFFMS_13895</name>
</gene>
<feature type="transmembrane region" description="Helical" evidence="1">
    <location>
        <begin position="98"/>
        <end position="115"/>
    </location>
</feature>
<keyword evidence="1" id="KW-0812">Transmembrane</keyword>
<keyword evidence="1" id="KW-1133">Transmembrane helix</keyword>